<dbReference type="GO" id="GO:0016779">
    <property type="term" value="F:nucleotidyltransferase activity"/>
    <property type="evidence" value="ECO:0007669"/>
    <property type="project" value="InterPro"/>
</dbReference>
<evidence type="ECO:0000313" key="2">
    <source>
        <dbReference type="EMBL" id="OGG50681.1"/>
    </source>
</evidence>
<dbReference type="InterPro" id="IPR002934">
    <property type="entry name" value="Polymerase_NTP_transf_dom"/>
</dbReference>
<evidence type="ECO:0000259" key="1">
    <source>
        <dbReference type="Pfam" id="PF01909"/>
    </source>
</evidence>
<name>A0A1F6CNV4_HANXR</name>
<dbReference type="Gene3D" id="3.30.460.10">
    <property type="entry name" value="Beta Polymerase, domain 2"/>
    <property type="match status" value="1"/>
</dbReference>
<dbReference type="EMBL" id="MFKF01000201">
    <property type="protein sequence ID" value="OGG50681.1"/>
    <property type="molecule type" value="Genomic_DNA"/>
</dbReference>
<dbReference type="SUPFAM" id="SSF81301">
    <property type="entry name" value="Nucleotidyltransferase"/>
    <property type="match status" value="1"/>
</dbReference>
<dbReference type="Proteomes" id="UP000178606">
    <property type="component" value="Unassembled WGS sequence"/>
</dbReference>
<dbReference type="Pfam" id="PF01909">
    <property type="entry name" value="NTP_transf_2"/>
    <property type="match status" value="1"/>
</dbReference>
<reference evidence="2 3" key="1">
    <citation type="journal article" date="2016" name="Nat. Commun.">
        <title>Thousands of microbial genomes shed light on interconnected biogeochemical processes in an aquifer system.</title>
        <authorList>
            <person name="Anantharaman K."/>
            <person name="Brown C.T."/>
            <person name="Hug L.A."/>
            <person name="Sharon I."/>
            <person name="Castelle C.J."/>
            <person name="Probst A.J."/>
            <person name="Thomas B.C."/>
            <person name="Singh A."/>
            <person name="Wilkins M.J."/>
            <person name="Karaoz U."/>
            <person name="Brodie E.L."/>
            <person name="Williams K.H."/>
            <person name="Hubbard S.S."/>
            <person name="Banfield J.F."/>
        </authorList>
    </citation>
    <scope>NUCLEOTIDE SEQUENCE [LARGE SCALE GENOMIC DNA]</scope>
    <source>
        <strain evidence="3">RIFCSPLOWO2_12_FULL_64_10</strain>
    </source>
</reference>
<sequence>MVDPKSIADLADQIAEKFHPERIILFGSYASRTPTDDSDVDLLVILPFEGKGAQKVAEILGAVNPRIPVDLVVRTPDQIRPSYF</sequence>
<organism evidence="2 3">
    <name type="scientific">Handelsmanbacteria sp. (strain RIFCSPLOWO2_12_FULL_64_10)</name>
    <dbReference type="NCBI Taxonomy" id="1817868"/>
    <lineage>
        <taxon>Bacteria</taxon>
        <taxon>Candidatus Handelsmaniibacteriota</taxon>
    </lineage>
</organism>
<gene>
    <name evidence="2" type="ORF">A3F84_09630</name>
</gene>
<protein>
    <recommendedName>
        <fullName evidence="1">Polymerase nucleotidyl transferase domain-containing protein</fullName>
    </recommendedName>
</protein>
<feature type="domain" description="Polymerase nucleotidyl transferase" evidence="1">
    <location>
        <begin position="10"/>
        <end position="76"/>
    </location>
</feature>
<dbReference type="AlphaFoldDB" id="A0A1F6CNV4"/>
<comment type="caution">
    <text evidence="2">The sequence shown here is derived from an EMBL/GenBank/DDBJ whole genome shotgun (WGS) entry which is preliminary data.</text>
</comment>
<proteinExistence type="predicted"/>
<evidence type="ECO:0000313" key="3">
    <source>
        <dbReference type="Proteomes" id="UP000178606"/>
    </source>
</evidence>
<accession>A0A1F6CNV4</accession>
<dbReference type="PANTHER" id="PTHR37030">
    <property type="entry name" value="NUCLEOTIDYLTRANSFERASE"/>
    <property type="match status" value="1"/>
</dbReference>
<dbReference type="PANTHER" id="PTHR37030:SF1">
    <property type="entry name" value="NUCLEOTIDYLTRANSFERASE"/>
    <property type="match status" value="1"/>
</dbReference>
<dbReference type="CDD" id="cd05403">
    <property type="entry name" value="NT_KNTase_like"/>
    <property type="match status" value="1"/>
</dbReference>
<dbReference type="InterPro" id="IPR043519">
    <property type="entry name" value="NT_sf"/>
</dbReference>